<evidence type="ECO:0000313" key="1">
    <source>
        <dbReference type="EMBL" id="MCM5673353.1"/>
    </source>
</evidence>
<comment type="caution">
    <text evidence="1">The sequence shown here is derived from an EMBL/GenBank/DDBJ whole genome shotgun (WGS) entry which is preliminary data.</text>
</comment>
<evidence type="ECO:0008006" key="3">
    <source>
        <dbReference type="Google" id="ProtNLM"/>
    </source>
</evidence>
<proteinExistence type="predicted"/>
<protein>
    <recommendedName>
        <fullName evidence="3">Replication protein</fullName>
    </recommendedName>
</protein>
<name>A0A8X8GUG6_STAHO</name>
<dbReference type="AlphaFoldDB" id="A0A8X8GUG6"/>
<accession>A0A8X8GUG6</accession>
<reference evidence="1 2" key="1">
    <citation type="submission" date="2022-06" db="EMBL/GenBank/DDBJ databases">
        <title>Staphylococcus hominis ShoR14 genome sequence.</title>
        <authorList>
            <person name="Yeo C.C."/>
            <person name="Chew C.H."/>
            <person name="Che Hamzah A.M."/>
            <person name="Al-Trad E.I."/>
        </authorList>
    </citation>
    <scope>NUCLEOTIDE SEQUENCE [LARGE SCALE GENOMIC DNA]</scope>
    <source>
        <strain evidence="1 2">ShoR14</strain>
    </source>
</reference>
<dbReference type="RefSeq" id="WP_209244521.1">
    <property type="nucleotide sequence ID" value="NZ_JAGHKT020000031.1"/>
</dbReference>
<evidence type="ECO:0000313" key="2">
    <source>
        <dbReference type="Proteomes" id="UP000665944"/>
    </source>
</evidence>
<gene>
    <name evidence="1" type="ORF">J7T32_011520</name>
</gene>
<organism evidence="1 2">
    <name type="scientific">Staphylococcus hominis</name>
    <dbReference type="NCBI Taxonomy" id="1290"/>
    <lineage>
        <taxon>Bacteria</taxon>
        <taxon>Bacillati</taxon>
        <taxon>Bacillota</taxon>
        <taxon>Bacilli</taxon>
        <taxon>Bacillales</taxon>
        <taxon>Staphylococcaceae</taxon>
        <taxon>Staphylococcus</taxon>
    </lineage>
</organism>
<keyword evidence="2" id="KW-1185">Reference proteome</keyword>
<dbReference type="Proteomes" id="UP000665944">
    <property type="component" value="Unassembled WGS sequence"/>
</dbReference>
<sequence length="336" mass="39198">MTNRNGLSYRGSVIDKEEIKTVELPSENTSVIPYTIFSTTKLFKNLPNIDFVDAEVFYDDEDDNLQKNYIKVGNNTEIIVALLNEFTNINLGKFDLYVYSIVHTFYANGRRFFTNKQVAEKLTGSKLKSKHDLIKKVDNSIFKLSNTTIYLNHKQQITNWNISEKVEVTPESVMRKKLLNLESHLHVKMNNNIVDAHEIVRAPALYEYDSVYKQLVTLDDALTNTQGYLTHTTETIGLKFTLFYRIETMKRMRMLNENKRMNKKDISFKSLYEETDHSELLDAPSKKRTNYLKHIENILKAFKNNGYIKNYHIEGNTKDGKIIIGKIYDKSNNKYL</sequence>
<dbReference type="EMBL" id="JAGHKT020000031">
    <property type="protein sequence ID" value="MCM5673353.1"/>
    <property type="molecule type" value="Genomic_DNA"/>
</dbReference>